<organism evidence="2 3">
    <name type="scientific">Actinocrinis puniceicyclus</name>
    <dbReference type="NCBI Taxonomy" id="977794"/>
    <lineage>
        <taxon>Bacteria</taxon>
        <taxon>Bacillati</taxon>
        <taxon>Actinomycetota</taxon>
        <taxon>Actinomycetes</taxon>
        <taxon>Catenulisporales</taxon>
        <taxon>Actinospicaceae</taxon>
        <taxon>Actinocrinis</taxon>
    </lineage>
</organism>
<evidence type="ECO:0000313" key="3">
    <source>
        <dbReference type="Proteomes" id="UP000677913"/>
    </source>
</evidence>
<dbReference type="Pfam" id="PF13701">
    <property type="entry name" value="DDE_Tnp_1_4"/>
    <property type="match status" value="1"/>
</dbReference>
<dbReference type="EMBL" id="JAGSXH010000280">
    <property type="protein sequence ID" value="MBS2967054.1"/>
    <property type="molecule type" value="Genomic_DNA"/>
</dbReference>
<keyword evidence="3" id="KW-1185">Reference proteome</keyword>
<sequence length="463" mass="50686">MSLDGAGRGLVGHAGAVLLRKAADVAGLTGALGNALARRGFLPGWDRGAVWVQLAVVIALGGRFLADIELLDHHTKVFGAPPSDSTVRRALAMADDRTLRRVAKARAAARRQVWAQLEARPGGFPWLRVAGRTMTGVVVIDIDATIILAHSEKDGAAPTFKHTYGFHPLIAECDNTGENLSVLLRKGNAGSNTVTDHLTVLRAAIEQIPPGYRRHLLIRVDGAGATHALLEYLVALNSTRRRVEFCVGWFIDQATEAVIAALPETAWERSYLQNGDPAPDTRPADVAEITGLAADILAGWPKGLRLIARRTRISRRHEKNLTDYERATGWHHAVFATATNGPGIHAQWLDARHRAHAHVEDRMKDHKAVGMRTLPSKDWTVNHGWITAAAIASDLLAWTRLLGLYDQGDLAQAAPDTLRNRILHVPARLAAHARRRTVHLPDDWPWTEPIITCWKRLCALHPG</sequence>
<dbReference type="InterPro" id="IPR047960">
    <property type="entry name" value="Transpos_IS1380"/>
</dbReference>
<proteinExistence type="predicted"/>
<protein>
    <submittedName>
        <fullName evidence="2">IS1380 family transposase</fullName>
    </submittedName>
</protein>
<evidence type="ECO:0000313" key="2">
    <source>
        <dbReference type="EMBL" id="MBS2967054.1"/>
    </source>
</evidence>
<dbReference type="NCBIfam" id="NF033539">
    <property type="entry name" value="transpos_IS1380"/>
    <property type="match status" value="1"/>
</dbReference>
<gene>
    <name evidence="2" type="ORF">KGA66_28735</name>
</gene>
<dbReference type="InterPro" id="IPR025668">
    <property type="entry name" value="Tnp_DDE_dom"/>
</dbReference>
<name>A0A8J7WXS4_9ACTN</name>
<feature type="domain" description="Transposase DDE" evidence="1">
    <location>
        <begin position="3"/>
        <end position="460"/>
    </location>
</feature>
<dbReference type="AlphaFoldDB" id="A0A8J7WXS4"/>
<dbReference type="Proteomes" id="UP000677913">
    <property type="component" value="Unassembled WGS sequence"/>
</dbReference>
<dbReference type="RefSeq" id="WP_211472708.1">
    <property type="nucleotide sequence ID" value="NZ_JAGSXH010000280.1"/>
</dbReference>
<evidence type="ECO:0000259" key="1">
    <source>
        <dbReference type="Pfam" id="PF13701"/>
    </source>
</evidence>
<comment type="caution">
    <text evidence="2">The sequence shown here is derived from an EMBL/GenBank/DDBJ whole genome shotgun (WGS) entry which is preliminary data.</text>
</comment>
<reference evidence="2" key="1">
    <citation type="submission" date="2021-04" db="EMBL/GenBank/DDBJ databases">
        <title>Genome based classification of Actinospica acidithermotolerans sp. nov., an actinobacterium isolated from an Indonesian hot spring.</title>
        <authorList>
            <person name="Kusuma A.B."/>
            <person name="Putra K.E."/>
            <person name="Nafisah S."/>
            <person name="Loh J."/>
            <person name="Nouioui I."/>
            <person name="Goodfellow M."/>
        </authorList>
    </citation>
    <scope>NUCLEOTIDE SEQUENCE</scope>
    <source>
        <strain evidence="2">DSM 45618</strain>
    </source>
</reference>
<accession>A0A8J7WXS4</accession>